<dbReference type="InterPro" id="IPR029058">
    <property type="entry name" value="AB_hydrolase_fold"/>
</dbReference>
<feature type="compositionally biased region" description="Basic and acidic residues" evidence="2">
    <location>
        <begin position="198"/>
        <end position="208"/>
    </location>
</feature>
<dbReference type="Proteomes" id="UP001286313">
    <property type="component" value="Unassembled WGS sequence"/>
</dbReference>
<evidence type="ECO:0000313" key="5">
    <source>
        <dbReference type="Proteomes" id="UP001286313"/>
    </source>
</evidence>
<dbReference type="EMBL" id="JAWQEG010008990">
    <property type="protein sequence ID" value="KAK3849328.1"/>
    <property type="molecule type" value="Genomic_DNA"/>
</dbReference>
<evidence type="ECO:0000256" key="2">
    <source>
        <dbReference type="SAM" id="MobiDB-lite"/>
    </source>
</evidence>
<keyword evidence="5" id="KW-1185">Reference proteome</keyword>
<dbReference type="PANTHER" id="PTHR43903">
    <property type="entry name" value="NEUROLIGIN"/>
    <property type="match status" value="1"/>
</dbReference>
<dbReference type="AlphaFoldDB" id="A0AAE1EFR1"/>
<feature type="compositionally biased region" description="Polar residues" evidence="2">
    <location>
        <begin position="334"/>
        <end position="367"/>
    </location>
</feature>
<feature type="transmembrane region" description="Helical" evidence="3">
    <location>
        <begin position="293"/>
        <end position="317"/>
    </location>
</feature>
<comment type="caution">
    <text evidence="4">The sequence shown here is derived from an EMBL/GenBank/DDBJ whole genome shotgun (WGS) entry which is preliminary data.</text>
</comment>
<feature type="compositionally biased region" description="Polar residues" evidence="2">
    <location>
        <begin position="242"/>
        <end position="253"/>
    </location>
</feature>
<reference evidence="4" key="1">
    <citation type="submission" date="2023-10" db="EMBL/GenBank/DDBJ databases">
        <title>Genome assemblies of two species of porcelain crab, Petrolisthes cinctipes and Petrolisthes manimaculis (Anomura: Porcellanidae).</title>
        <authorList>
            <person name="Angst P."/>
        </authorList>
    </citation>
    <scope>NUCLEOTIDE SEQUENCE</scope>
    <source>
        <strain evidence="4">PB745_01</strain>
        <tissue evidence="4">Gill</tissue>
    </source>
</reference>
<sequence>MECVGGGGGGGGGGVLRVIARCCHPVHIRDLTAEALHDAAFVSPVTVAANQLYTPNRRSFVYVLDYRAEDPDPEVGPDVCVNELLYVFGAPLGTVGPLAPDSNYSYTKNEMVLSEAIIYINPNDGGVGAEAMGRGGRDGPRYKTPGWPPYDPVYRRYLDLGGMRGRGRDHYRAGRVALWSWLVPRMEEVGARYGPESPFHKLQDHDQPETYSGPTRPSNISSNLLPPPTTPAPTTEPTTTPSASHNNNFQQPPTLLILGNRSKEAGLPEDMLRDQNYRQQQHHQHLDFPYTTALSLTVAIGCSLLVLNLLVFAAVYYRRDSSRQDKPGGGASPHDSTGPTEPPSTDVQLRNVNQTPAGKPSSPSQCGTLRSSATLRSSLATSCDGEAQHEWPPDYTASVQSSGGDVSGGGMTTTITAAATLGRPPHNGTARVVARPPPPPRSSSYPSHAEPQPLLSPTALLHANNAACSEMRV</sequence>
<proteinExistence type="inferred from homology"/>
<name>A0AAE1EFR1_PETCI</name>
<organism evidence="4 5">
    <name type="scientific">Petrolisthes cinctipes</name>
    <name type="common">Flat porcelain crab</name>
    <dbReference type="NCBI Taxonomy" id="88211"/>
    <lineage>
        <taxon>Eukaryota</taxon>
        <taxon>Metazoa</taxon>
        <taxon>Ecdysozoa</taxon>
        <taxon>Arthropoda</taxon>
        <taxon>Crustacea</taxon>
        <taxon>Multicrustacea</taxon>
        <taxon>Malacostraca</taxon>
        <taxon>Eumalacostraca</taxon>
        <taxon>Eucarida</taxon>
        <taxon>Decapoda</taxon>
        <taxon>Pleocyemata</taxon>
        <taxon>Anomura</taxon>
        <taxon>Galatheoidea</taxon>
        <taxon>Porcellanidae</taxon>
        <taxon>Petrolisthes</taxon>
    </lineage>
</organism>
<feature type="compositionally biased region" description="Low complexity" evidence="2">
    <location>
        <begin position="368"/>
        <end position="382"/>
    </location>
</feature>
<accession>A0AAE1EFR1</accession>
<dbReference type="SUPFAM" id="SSF53474">
    <property type="entry name" value="alpha/beta-Hydrolases"/>
    <property type="match status" value="1"/>
</dbReference>
<evidence type="ECO:0000256" key="3">
    <source>
        <dbReference type="SAM" id="Phobius"/>
    </source>
</evidence>
<keyword evidence="3" id="KW-0812">Transmembrane</keyword>
<dbReference type="Gene3D" id="3.40.50.1820">
    <property type="entry name" value="alpha/beta hydrolase"/>
    <property type="match status" value="1"/>
</dbReference>
<feature type="region of interest" description="Disordered" evidence="2">
    <location>
        <begin position="321"/>
        <end position="458"/>
    </location>
</feature>
<dbReference type="InterPro" id="IPR051093">
    <property type="entry name" value="Neuroligin/BSAL"/>
</dbReference>
<keyword evidence="3" id="KW-0472">Membrane</keyword>
<keyword evidence="3" id="KW-1133">Transmembrane helix</keyword>
<feature type="compositionally biased region" description="Low complexity" evidence="2">
    <location>
        <begin position="232"/>
        <end position="241"/>
    </location>
</feature>
<comment type="similarity">
    <text evidence="1">Belongs to the type-B carboxylesterase/lipase family.</text>
</comment>
<gene>
    <name evidence="4" type="ORF">Pcinc_043915</name>
</gene>
<evidence type="ECO:0000256" key="1">
    <source>
        <dbReference type="ARBA" id="ARBA00005964"/>
    </source>
</evidence>
<protein>
    <submittedName>
        <fullName evidence="4">Uncharacterized protein</fullName>
    </submittedName>
</protein>
<evidence type="ECO:0000313" key="4">
    <source>
        <dbReference type="EMBL" id="KAK3849328.1"/>
    </source>
</evidence>
<feature type="region of interest" description="Disordered" evidence="2">
    <location>
        <begin position="196"/>
        <end position="254"/>
    </location>
</feature>